<feature type="region of interest" description="Disordered" evidence="1">
    <location>
        <begin position="308"/>
        <end position="339"/>
    </location>
</feature>
<evidence type="ECO:0000256" key="1">
    <source>
        <dbReference type="SAM" id="MobiDB-lite"/>
    </source>
</evidence>
<sequence length="579" mass="60405">MRIRLELRTIAALLTVGVLLVGGCGSGGRSAQGSTSTSAAPPAGWPAALDNFTMVWTAEPGIDVTAWPAVVVRAYTESFTLASAMRDDKYLYPGFRQSVDPNRSIDDPIGTQFLWPQTDGRPDPPWLGTQQDHILSVTTSGRDVTVIVCEYMFGAAEQSDQGWVRPHVAGPSPYTGIAAMRITMTAPAKPGPPLPAQQGRRAPSVDVFVGWRITSHQGGYFARSGGWSEWPDVVENEDTCVAKAPPPRLGTRAGICPVVLPDPAGVSWLALAKRERMRKASAAALLVAASIILTVCLAPVGCGSNVGEKASGTTSSSAKSSASFAPPPPSINAPTLTSGPVTALQPGSPIMVGDEAATVVCKAGFYIDYPDASHGGQRLPGFITVAQCAKGAADAPVSVMKAGATGQAPSRIKVGSITYVAPGDVQPAVADEPWTIPTSPLAVFSSGQSDWAIPVDVKINDQMPTGATVQATQPVEQRKAPAKWSNVDGVVVTGHVLDPASTPELKNLPAGVARVVVAADDAARPIEQWVLGSPVTVDLGGAVYNLGVITAVDETRRWIVVDLINPLLVQQDARLITTV</sequence>
<reference evidence="2 3" key="1">
    <citation type="submission" date="2020-07" db="EMBL/GenBank/DDBJ databases">
        <title>Mycobacterium kansasii (former subtype) with zoonotic potential isolated from diseased indoor pet cat, Japan.</title>
        <authorList>
            <person name="Fukano H."/>
            <person name="Terazono T."/>
            <person name="Hoshino Y."/>
        </authorList>
    </citation>
    <scope>NUCLEOTIDE SEQUENCE [LARGE SCALE GENOMIC DNA]</scope>
    <source>
        <strain evidence="2 3">Kuro-I</strain>
    </source>
</reference>
<gene>
    <name evidence="2" type="ORF">NIIDMKKI_30690</name>
</gene>
<keyword evidence="3" id="KW-1185">Reference proteome</keyword>
<proteinExistence type="predicted"/>
<feature type="compositionally biased region" description="Low complexity" evidence="1">
    <location>
        <begin position="310"/>
        <end position="324"/>
    </location>
</feature>
<evidence type="ECO:0000313" key="3">
    <source>
        <dbReference type="Proteomes" id="UP000516380"/>
    </source>
</evidence>
<dbReference type="PROSITE" id="PS51257">
    <property type="entry name" value="PROKAR_LIPOPROTEIN"/>
    <property type="match status" value="1"/>
</dbReference>
<evidence type="ECO:0000313" key="2">
    <source>
        <dbReference type="EMBL" id="BCI87863.1"/>
    </source>
</evidence>
<dbReference type="Proteomes" id="UP000516380">
    <property type="component" value="Chromosome"/>
</dbReference>
<name>A0A7G1IC28_MYCKA</name>
<dbReference type="AlphaFoldDB" id="A0A7G1IC28"/>
<protein>
    <submittedName>
        <fullName evidence="2">Uncharacterized protein</fullName>
    </submittedName>
</protein>
<accession>A0A7G1IC28</accession>
<organism evidence="2 3">
    <name type="scientific">Mycobacterium kansasii</name>
    <dbReference type="NCBI Taxonomy" id="1768"/>
    <lineage>
        <taxon>Bacteria</taxon>
        <taxon>Bacillati</taxon>
        <taxon>Actinomycetota</taxon>
        <taxon>Actinomycetes</taxon>
        <taxon>Mycobacteriales</taxon>
        <taxon>Mycobacteriaceae</taxon>
        <taxon>Mycobacterium</taxon>
    </lineage>
</organism>
<dbReference type="EMBL" id="AP023343">
    <property type="protein sequence ID" value="BCI87863.1"/>
    <property type="molecule type" value="Genomic_DNA"/>
</dbReference>